<evidence type="ECO:0000259" key="7">
    <source>
        <dbReference type="SMART" id="SM00322"/>
    </source>
</evidence>
<evidence type="ECO:0000313" key="8">
    <source>
        <dbReference type="EMBL" id="OQV24757.1"/>
    </source>
</evidence>
<keyword evidence="9" id="KW-1185">Reference proteome</keyword>
<feature type="repeat" description="ANK" evidence="4">
    <location>
        <begin position="326"/>
        <end position="358"/>
    </location>
</feature>
<proteinExistence type="predicted"/>
<evidence type="ECO:0000313" key="9">
    <source>
        <dbReference type="Proteomes" id="UP000192578"/>
    </source>
</evidence>
<dbReference type="PANTHER" id="PTHR23206:SF8">
    <property type="entry name" value="ANKYRIN REPEAT AND KH DOMAIN-CONTAINING 1"/>
    <property type="match status" value="1"/>
</dbReference>
<keyword evidence="5" id="KW-0694">RNA-binding</keyword>
<dbReference type="Pfam" id="PF12796">
    <property type="entry name" value="Ank_2"/>
    <property type="match status" value="2"/>
</dbReference>
<feature type="region of interest" description="Disordered" evidence="6">
    <location>
        <begin position="152"/>
        <end position="208"/>
    </location>
</feature>
<dbReference type="SUPFAM" id="SSF54791">
    <property type="entry name" value="Eukaryotic type KH-domain (KH-domain type I)"/>
    <property type="match status" value="1"/>
</dbReference>
<feature type="compositionally biased region" description="Basic and acidic residues" evidence="6">
    <location>
        <begin position="152"/>
        <end position="163"/>
    </location>
</feature>
<gene>
    <name evidence="8" type="ORF">BV898_01348</name>
</gene>
<dbReference type="SMART" id="SM00248">
    <property type="entry name" value="ANK"/>
    <property type="match status" value="6"/>
</dbReference>
<feature type="compositionally biased region" description="Low complexity" evidence="6">
    <location>
        <begin position="909"/>
        <end position="923"/>
    </location>
</feature>
<reference evidence="9" key="1">
    <citation type="submission" date="2017-01" db="EMBL/GenBank/DDBJ databases">
        <title>Comparative genomics of anhydrobiosis in the tardigrade Hypsibius dujardini.</title>
        <authorList>
            <person name="Yoshida Y."/>
            <person name="Koutsovoulos G."/>
            <person name="Laetsch D."/>
            <person name="Stevens L."/>
            <person name="Kumar S."/>
            <person name="Horikawa D."/>
            <person name="Ishino K."/>
            <person name="Komine S."/>
            <person name="Tomita M."/>
            <person name="Blaxter M."/>
            <person name="Arakawa K."/>
        </authorList>
    </citation>
    <scope>NUCLEOTIDE SEQUENCE [LARGE SCALE GENOMIC DNA]</scope>
    <source>
        <strain evidence="9">Z151</strain>
    </source>
</reference>
<feature type="region of interest" description="Disordered" evidence="6">
    <location>
        <begin position="1371"/>
        <end position="1415"/>
    </location>
</feature>
<feature type="compositionally biased region" description="Polar residues" evidence="6">
    <location>
        <begin position="869"/>
        <end position="879"/>
    </location>
</feature>
<feature type="compositionally biased region" description="Low complexity" evidence="6">
    <location>
        <begin position="678"/>
        <end position="697"/>
    </location>
</feature>
<dbReference type="SUPFAM" id="SSF48403">
    <property type="entry name" value="Ankyrin repeat"/>
    <property type="match status" value="1"/>
</dbReference>
<dbReference type="PROSITE" id="PS50297">
    <property type="entry name" value="ANK_REP_REGION"/>
    <property type="match status" value="3"/>
</dbReference>
<feature type="compositionally biased region" description="Acidic residues" evidence="6">
    <location>
        <begin position="556"/>
        <end position="565"/>
    </location>
</feature>
<protein>
    <submittedName>
        <fullName evidence="8">Ankyrin repeat domain-containing protein 17</fullName>
    </submittedName>
</protein>
<dbReference type="Gene3D" id="1.25.40.20">
    <property type="entry name" value="Ankyrin repeat-containing domain"/>
    <property type="match status" value="2"/>
</dbReference>
<dbReference type="PROSITE" id="PS50088">
    <property type="entry name" value="ANK_REPEAT"/>
    <property type="match status" value="3"/>
</dbReference>
<dbReference type="InterPro" id="IPR004087">
    <property type="entry name" value="KH_dom"/>
</dbReference>
<dbReference type="InterPro" id="IPR004088">
    <property type="entry name" value="KH_dom_type_1"/>
</dbReference>
<evidence type="ECO:0000256" key="5">
    <source>
        <dbReference type="PROSITE-ProRule" id="PRU00117"/>
    </source>
</evidence>
<keyword evidence="1" id="KW-0677">Repeat</keyword>
<feature type="compositionally biased region" description="Polar residues" evidence="6">
    <location>
        <begin position="939"/>
        <end position="959"/>
    </location>
</feature>
<evidence type="ECO:0000256" key="2">
    <source>
        <dbReference type="ARBA" id="ARBA00023043"/>
    </source>
</evidence>
<feature type="compositionally biased region" description="Basic residues" evidence="6">
    <location>
        <begin position="571"/>
        <end position="582"/>
    </location>
</feature>
<dbReference type="InterPro" id="IPR036770">
    <property type="entry name" value="Ankyrin_rpt-contain_sf"/>
</dbReference>
<organism evidence="8 9">
    <name type="scientific">Hypsibius exemplaris</name>
    <name type="common">Freshwater tardigrade</name>
    <dbReference type="NCBI Taxonomy" id="2072580"/>
    <lineage>
        <taxon>Eukaryota</taxon>
        <taxon>Metazoa</taxon>
        <taxon>Ecdysozoa</taxon>
        <taxon>Tardigrada</taxon>
        <taxon>Eutardigrada</taxon>
        <taxon>Parachela</taxon>
        <taxon>Hypsibioidea</taxon>
        <taxon>Hypsibiidae</taxon>
        <taxon>Hypsibius</taxon>
    </lineage>
</organism>
<feature type="compositionally biased region" description="Low complexity" evidence="6">
    <location>
        <begin position="1113"/>
        <end position="1123"/>
    </location>
</feature>
<feature type="compositionally biased region" description="Polar residues" evidence="6">
    <location>
        <begin position="698"/>
        <end position="708"/>
    </location>
</feature>
<dbReference type="EMBL" id="MTYJ01000005">
    <property type="protein sequence ID" value="OQV24757.1"/>
    <property type="molecule type" value="Genomic_DNA"/>
</dbReference>
<dbReference type="GO" id="GO:0003723">
    <property type="term" value="F:RNA binding"/>
    <property type="evidence" value="ECO:0007669"/>
    <property type="project" value="UniProtKB-UniRule"/>
</dbReference>
<feature type="compositionally biased region" description="Low complexity" evidence="6">
    <location>
        <begin position="526"/>
        <end position="552"/>
    </location>
</feature>
<dbReference type="InterPro" id="IPR036612">
    <property type="entry name" value="KH_dom_type_1_sf"/>
</dbReference>
<feature type="compositionally biased region" description="Polar residues" evidence="6">
    <location>
        <begin position="508"/>
        <end position="517"/>
    </location>
</feature>
<dbReference type="Pfam" id="PF00013">
    <property type="entry name" value="KH_1"/>
    <property type="match status" value="1"/>
</dbReference>
<dbReference type="GO" id="GO:0005737">
    <property type="term" value="C:cytoplasm"/>
    <property type="evidence" value="ECO:0007669"/>
    <property type="project" value="TreeGrafter"/>
</dbReference>
<evidence type="ECO:0000256" key="6">
    <source>
        <dbReference type="SAM" id="MobiDB-lite"/>
    </source>
</evidence>
<feature type="compositionally biased region" description="Basic residues" evidence="6">
    <location>
        <begin position="487"/>
        <end position="500"/>
    </location>
</feature>
<feature type="region of interest" description="Disordered" evidence="6">
    <location>
        <begin position="1111"/>
        <end position="1156"/>
    </location>
</feature>
<keyword evidence="3" id="KW-0175">Coiled coil</keyword>
<feature type="compositionally biased region" description="Pro residues" evidence="6">
    <location>
        <begin position="1035"/>
        <end position="1045"/>
    </location>
</feature>
<name>A0A1W0XB78_HYPEX</name>
<dbReference type="PROSITE" id="PS50084">
    <property type="entry name" value="KH_TYPE_1"/>
    <property type="match status" value="1"/>
</dbReference>
<dbReference type="OrthoDB" id="10071877at2759"/>
<evidence type="ECO:0000256" key="3">
    <source>
        <dbReference type="ARBA" id="ARBA00023054"/>
    </source>
</evidence>
<keyword evidence="2 4" id="KW-0040">ANK repeat</keyword>
<feature type="compositionally biased region" description="Acidic residues" evidence="6">
    <location>
        <begin position="164"/>
        <end position="180"/>
    </location>
</feature>
<evidence type="ECO:0000256" key="1">
    <source>
        <dbReference type="ARBA" id="ARBA00022737"/>
    </source>
</evidence>
<dbReference type="Proteomes" id="UP000192578">
    <property type="component" value="Unassembled WGS sequence"/>
</dbReference>
<feature type="compositionally biased region" description="Low complexity" evidence="6">
    <location>
        <begin position="1000"/>
        <end position="1011"/>
    </location>
</feature>
<feature type="region of interest" description="Disordered" evidence="6">
    <location>
        <begin position="904"/>
        <end position="1051"/>
    </location>
</feature>
<sequence length="1415" mass="151462">MGQCEFELSSFEEFFTRVGCLDVIDRLQQIEEPDANGKTVYSARMTEMRAFVLREFHHHPNGDGVFLSNLHRFLRTLHSLDLRTALWDDIFAFMASLDRFFLEQEHFQLLERKAKLESQVRAGAAPRKTASLTEGGLQRSIEVSLACSARSEATEDSSRCKEEEREDAESFYGSEMEEEDAGKVSGDAGQTSEETFRAPPAPPHAPRMTLVRDPWDPLDMGTKLGISPLMLASMNGHTTIVKLLIESNADVNQCIETNRNTALTLACFQGRTECVRVLVEKGANLEWRSKNGLNALMEAANGGFHEIGKILVDAGAEVDCAPVPSTKDTPLTIAAEKGHAKFCQLLIDNGAQVNLRNKKGCSPLWLACQNGHFDVVQALVGCGSADVDARDNRQMSCILTAFKRGHENIVRTLVDYIHCYPSEDEMTRYCREVKMNGNNSYLLSVYDRCKKAILDAKKKKEAEANQIANSLLEEVEMQQKIKESQKAKKREKKLKQKKKGKNDDDDSSVTGVSNTRTYDSEPPSPVASRSASEVRAAEAPGKNKPVAAVVEAPPEPAEDEEDEPEKGESSKKKKKRKNKVKGKAAADGADQVSAPITVAAPPAAAKSATVETPAATPKKPSTSSGPAVKKLEPVNAVTTPRPSTAPVQPTPPQPVDVDDNDENQWLSPSPPDVDEWIQQRSRSQKSSSTNAAAATTSHAQLPNQFELSSKNDPRRTLTNTLRQEGWKEVVGRSKRFKVPTSAIARIIGKAGTNINAIRASTCAHIEIEKNKPGINDRLITVRGTSEAVAEAYHIIKTLSDNPDRDLEELLRQTKLNSAEITRATVSQPSDVPVLIKPVPMPAEIESRRPRPSTQAPPAQAAATTHSTQVFTNSQMQQHRPQPPPPPPISTAAVVSTTAPENYSSVVAASSQQKRSSIHSSSSKESQEAVARVAADRDQQSANSPVSQRASPKGMASSSPGGAGDARNAQPVRSPAPASSPAMVKKTTVSGAIRPPPPSPQVLMKQQQQPQPVEEPKVVRLPTPTTCSSSQASSPSKPPSTVPPTTPGKSSTILGTLYQDLMMERNHWMPEPSLDLNFFTKDSLGPSSGPSDYQHQITPRESRLGSVFASGFDSSSLQSSSSSSNLTPQFGGFSANRPASLPQDLRASRQSDTSDYGVGGPIHNGFISPGYPTVNNNNSGMDPYSGGGSAYPPGTYGALANGHASSSIKYHPHGDSDEWLTNGGGVSGFSGSGGGGYSAFPKSDVDTERFMQLAANLAANLDQEQYFPLSGGGSQYGGNGRRGMMNGGSDFDSTSHDLGYNFDEPIPPVVSRGSRLMKPPTDSSGFGLGNGNYGGGNAPSSLGGYGWDSSLFGFGASGDPTALGTFGPISSAVPNAAGNRGTTRVNGSGGGLGGPSSKDAMKTSPQQQSSGDRRNY</sequence>
<evidence type="ECO:0000256" key="4">
    <source>
        <dbReference type="PROSITE-ProRule" id="PRU00023"/>
    </source>
</evidence>
<feature type="repeat" description="ANK" evidence="4">
    <location>
        <begin position="258"/>
        <end position="290"/>
    </location>
</feature>
<comment type="caution">
    <text evidence="8">The sequence shown here is derived from an EMBL/GenBank/DDBJ whole genome shotgun (WGS) entry which is preliminary data.</text>
</comment>
<feature type="domain" description="K Homology" evidence="7">
    <location>
        <begin position="730"/>
        <end position="800"/>
    </location>
</feature>
<feature type="compositionally biased region" description="Low complexity" evidence="6">
    <location>
        <begin position="851"/>
        <end position="868"/>
    </location>
</feature>
<dbReference type="SMART" id="SM00322">
    <property type="entry name" value="KH"/>
    <property type="match status" value="1"/>
</dbReference>
<dbReference type="GO" id="GO:0045087">
    <property type="term" value="P:innate immune response"/>
    <property type="evidence" value="ECO:0007669"/>
    <property type="project" value="TreeGrafter"/>
</dbReference>
<accession>A0A1W0XB78</accession>
<feature type="region of interest" description="Disordered" evidence="6">
    <location>
        <begin position="844"/>
        <end position="892"/>
    </location>
</feature>
<feature type="compositionally biased region" description="Low complexity" evidence="6">
    <location>
        <begin position="583"/>
        <end position="610"/>
    </location>
</feature>
<dbReference type="Gene3D" id="3.30.1370.10">
    <property type="entry name" value="K Homology domain, type 1"/>
    <property type="match status" value="1"/>
</dbReference>
<feature type="region of interest" description="Disordered" evidence="6">
    <location>
        <begin position="482"/>
        <end position="717"/>
    </location>
</feature>
<dbReference type="InterPro" id="IPR051631">
    <property type="entry name" value="Ankyrin-KH/SAM_domain"/>
</dbReference>
<dbReference type="InterPro" id="IPR002110">
    <property type="entry name" value="Ankyrin_rpt"/>
</dbReference>
<dbReference type="PANTHER" id="PTHR23206">
    <property type="entry name" value="MASK PROTEIN"/>
    <property type="match status" value="1"/>
</dbReference>
<feature type="compositionally biased region" description="Low complexity" evidence="6">
    <location>
        <begin position="1021"/>
        <end position="1034"/>
    </location>
</feature>
<feature type="repeat" description="ANK" evidence="4">
    <location>
        <begin position="224"/>
        <end position="252"/>
    </location>
</feature>